<evidence type="ECO:0000256" key="1">
    <source>
        <dbReference type="SAM" id="MobiDB-lite"/>
    </source>
</evidence>
<dbReference type="RefSeq" id="WP_345127346.1">
    <property type="nucleotide sequence ID" value="NZ_BAABAT010000007.1"/>
</dbReference>
<evidence type="ECO:0000313" key="3">
    <source>
        <dbReference type="Proteomes" id="UP001500620"/>
    </source>
</evidence>
<keyword evidence="3" id="KW-1185">Reference proteome</keyword>
<accession>A0ABP8D7D5</accession>
<dbReference type="InterPro" id="IPR027417">
    <property type="entry name" value="P-loop_NTPase"/>
</dbReference>
<dbReference type="EMBL" id="BAABAT010000007">
    <property type="protein sequence ID" value="GAA4249111.1"/>
    <property type="molecule type" value="Genomic_DNA"/>
</dbReference>
<protein>
    <recommendedName>
        <fullName evidence="4">Dynamin family protein</fullName>
    </recommendedName>
</protein>
<organism evidence="2 3">
    <name type="scientific">Dactylosporangium darangshiense</name>
    <dbReference type="NCBI Taxonomy" id="579108"/>
    <lineage>
        <taxon>Bacteria</taxon>
        <taxon>Bacillati</taxon>
        <taxon>Actinomycetota</taxon>
        <taxon>Actinomycetes</taxon>
        <taxon>Micromonosporales</taxon>
        <taxon>Micromonosporaceae</taxon>
        <taxon>Dactylosporangium</taxon>
    </lineage>
</organism>
<dbReference type="SUPFAM" id="SSF52540">
    <property type="entry name" value="P-loop containing nucleoside triphosphate hydrolases"/>
    <property type="match status" value="1"/>
</dbReference>
<dbReference type="Gene3D" id="3.40.50.300">
    <property type="entry name" value="P-loop containing nucleotide triphosphate hydrolases"/>
    <property type="match status" value="1"/>
</dbReference>
<feature type="region of interest" description="Disordered" evidence="1">
    <location>
        <begin position="648"/>
        <end position="685"/>
    </location>
</feature>
<reference evidence="3" key="1">
    <citation type="journal article" date="2019" name="Int. J. Syst. Evol. Microbiol.">
        <title>The Global Catalogue of Microorganisms (GCM) 10K type strain sequencing project: providing services to taxonomists for standard genome sequencing and annotation.</title>
        <authorList>
            <consortium name="The Broad Institute Genomics Platform"/>
            <consortium name="The Broad Institute Genome Sequencing Center for Infectious Disease"/>
            <person name="Wu L."/>
            <person name="Ma J."/>
        </authorList>
    </citation>
    <scope>NUCLEOTIDE SEQUENCE [LARGE SCALE GENOMIC DNA]</scope>
    <source>
        <strain evidence="3">JCM 17441</strain>
    </source>
</reference>
<evidence type="ECO:0000313" key="2">
    <source>
        <dbReference type="EMBL" id="GAA4249111.1"/>
    </source>
</evidence>
<sequence length="825" mass="89739">MIEKDIHARIDEALAGRMSQRSFVDRLAGGWEALVGGLDRLVEMLEAAERSVEQNPAVPRPAQFRTAFDALLRGVDGDGGPRLAALRTNIGAAGRQIEAAAARVRRDTVNIGVIGGTKVGKSTLLRTITNLPDTVVPSTRFNPTTASASSIYHTDGTPRATLLLHTWESFRDEYLAPLHELAGAGPVPRDVAAFRSMRYARAGSAEAGEAKADDYLRKLDAAHRSLASYEQLLTGAERTATVDFASLRPYVAYPRRDAGDPENVQPYHAVRSVRIEQAFLEGAATRLGLIDLPGAGEAGLDIDRQFLRQVKQEIDLLVMVKRGDRKGASYLAEDSYTRNLADSARGGVPLDDYYVVVVNRDRANDPEGEYFANTVTSVREVSQERNIRVLNADVAEREEVLGEVLHPLLRHLATRLAEMDRAVVREALTLAAGVAADVADFAELAQAHARDLGHLLPDQDDEFSVLAEKLRNALAVDLHALVRRYDAEQDSGASDTALTAAIAEAVAEARAWVRGGLGHGDRAAWLADIEGQYVHGDLEAKQDEYYRAKTEITHIFGRIDPSLDHAVQRLWDEVADLLRQRLTEELVPAGPRSLDGLRSTAEARRAHIIAGALGRLCELKEDYGSVVLRVTQPIIRLIHWESAPVAFAAAPPPQQPRPPQAAPGAATPPPAPRVPQAGGTRWVTDEQGNRRRVSFSLVAAPEPGDPRIRRGAEGLYDELSAVVDACIGELELALRAEARVMTRTLAAAADRFFDSMIRTNRSEKDYEHLCRPNLRSIWPDQFDGGNARLAADLSLLHEQARTTGELAEAIGGLHSGLRLSPGGGA</sequence>
<gene>
    <name evidence="2" type="ORF">GCM10022255_031750</name>
</gene>
<evidence type="ECO:0008006" key="4">
    <source>
        <dbReference type="Google" id="ProtNLM"/>
    </source>
</evidence>
<proteinExistence type="predicted"/>
<dbReference type="Proteomes" id="UP001500620">
    <property type="component" value="Unassembled WGS sequence"/>
</dbReference>
<comment type="caution">
    <text evidence="2">The sequence shown here is derived from an EMBL/GenBank/DDBJ whole genome shotgun (WGS) entry which is preliminary data.</text>
</comment>
<feature type="compositionally biased region" description="Pro residues" evidence="1">
    <location>
        <begin position="650"/>
        <end position="673"/>
    </location>
</feature>
<name>A0ABP8D7D5_9ACTN</name>